<dbReference type="EMBL" id="MFIV01000034">
    <property type="protein sequence ID" value="OGF99243.1"/>
    <property type="molecule type" value="Genomic_DNA"/>
</dbReference>
<dbReference type="InterPro" id="IPR036069">
    <property type="entry name" value="DUF34/NIF3_sf"/>
</dbReference>
<proteinExistence type="inferred from homology"/>
<gene>
    <name evidence="2" type="ORF">A2Z86_12335</name>
</gene>
<name>A0A1F5YGI6_9BACT</name>
<dbReference type="SUPFAM" id="SSF102705">
    <property type="entry name" value="NIF3 (NGG1p interacting factor 3)-like"/>
    <property type="match status" value="1"/>
</dbReference>
<comment type="caution">
    <text evidence="2">The sequence shown here is derived from an EMBL/GenBank/DDBJ whole genome shotgun (WGS) entry which is preliminary data.</text>
</comment>
<protein>
    <recommendedName>
        <fullName evidence="4">NGG1p interacting factor NIF3</fullName>
    </recommendedName>
</protein>
<accession>A0A1F5YGI6</accession>
<evidence type="ECO:0008006" key="4">
    <source>
        <dbReference type="Google" id="ProtNLM"/>
    </source>
</evidence>
<reference evidence="2 3" key="1">
    <citation type="journal article" date="2016" name="Nat. Commun.">
        <title>Thousands of microbial genomes shed light on interconnected biogeochemical processes in an aquifer system.</title>
        <authorList>
            <person name="Anantharaman K."/>
            <person name="Brown C.T."/>
            <person name="Hug L.A."/>
            <person name="Sharon I."/>
            <person name="Castelle C.J."/>
            <person name="Probst A.J."/>
            <person name="Thomas B.C."/>
            <person name="Singh A."/>
            <person name="Wilkins M.J."/>
            <person name="Karaoz U."/>
            <person name="Brodie E.L."/>
            <person name="Williams K.H."/>
            <person name="Hubbard S.S."/>
            <person name="Banfield J.F."/>
        </authorList>
    </citation>
    <scope>NUCLEOTIDE SEQUENCE [LARGE SCALE GENOMIC DNA]</scope>
</reference>
<dbReference type="Gene3D" id="3.40.1390.30">
    <property type="entry name" value="NIF3 (NGG1p interacting factor 3)-like"/>
    <property type="match status" value="1"/>
</dbReference>
<dbReference type="Proteomes" id="UP000176992">
    <property type="component" value="Unassembled WGS sequence"/>
</dbReference>
<comment type="similarity">
    <text evidence="1">Belongs to the GTP cyclohydrolase I type 2/NIF3 family.</text>
</comment>
<organism evidence="2 3">
    <name type="scientific">Candidatus Glassbacteria bacterium GWA2_58_10</name>
    <dbReference type="NCBI Taxonomy" id="1817865"/>
    <lineage>
        <taxon>Bacteria</taxon>
        <taxon>Candidatus Glassiibacteriota</taxon>
    </lineage>
</organism>
<evidence type="ECO:0000313" key="2">
    <source>
        <dbReference type="EMBL" id="OGF99243.1"/>
    </source>
</evidence>
<sequence length="305" mass="33457">MSDNKKTGEMGRRGFLSSVSGAAAVLAAAPAAAMESTLAKGTLTAGEVHKYLNSLDGGWVDWTKTCDTFKSGSPDEVVRGIAVGWMSYTWALKKAADMSCNLFVTHEPTYYNHWDTDEKIFRFEQVRAKKALIEGKKLTIIRCHDVWDQYAKIGIPTAWGKLLELEGPIDGSGYYYVYDGGGASAGDIARRLAGRVAGFGQPGVQFIGPEDKSVWRIVLGTGAITPMFHFIEELQADMALCSDDGFTYWRDGAFAIDTGFPVAIFNHPVTEEHGLRLLAGHLAEKFPQVPVHHIPQRCMYKLVTA</sequence>
<evidence type="ECO:0000313" key="3">
    <source>
        <dbReference type="Proteomes" id="UP000176992"/>
    </source>
</evidence>
<dbReference type="AlphaFoldDB" id="A0A1F5YGI6"/>
<evidence type="ECO:0000256" key="1">
    <source>
        <dbReference type="ARBA" id="ARBA00006964"/>
    </source>
</evidence>
<dbReference type="PROSITE" id="PS51318">
    <property type="entry name" value="TAT"/>
    <property type="match status" value="1"/>
</dbReference>
<dbReference type="InterPro" id="IPR006311">
    <property type="entry name" value="TAT_signal"/>
</dbReference>
<dbReference type="InterPro" id="IPR002678">
    <property type="entry name" value="DUF34/NIF3"/>
</dbReference>
<dbReference type="Pfam" id="PF01784">
    <property type="entry name" value="DUF34_NIF3"/>
    <property type="match status" value="1"/>
</dbReference>